<reference evidence="2" key="1">
    <citation type="submission" date="2018-05" db="EMBL/GenBank/DDBJ databases">
        <authorList>
            <person name="Lanie J.A."/>
            <person name="Ng W.-L."/>
            <person name="Kazmierczak K.M."/>
            <person name="Andrzejewski T.M."/>
            <person name="Davidsen T.M."/>
            <person name="Wayne K.J."/>
            <person name="Tettelin H."/>
            <person name="Glass J.I."/>
            <person name="Rusch D."/>
            <person name="Podicherti R."/>
            <person name="Tsui H.-C.T."/>
            <person name="Winkler M.E."/>
        </authorList>
    </citation>
    <scope>NUCLEOTIDE SEQUENCE</scope>
</reference>
<evidence type="ECO:0000259" key="1">
    <source>
        <dbReference type="Pfam" id="PF09359"/>
    </source>
</evidence>
<dbReference type="AlphaFoldDB" id="A0A382LKB9"/>
<proteinExistence type="predicted"/>
<gene>
    <name evidence="2" type="ORF">METZ01_LOCUS289890</name>
</gene>
<evidence type="ECO:0000313" key="2">
    <source>
        <dbReference type="EMBL" id="SVC37036.1"/>
    </source>
</evidence>
<sequence>MEADLNGLRRCELKYTVPESLALAIRDYIQPLFSLDEHASSKQGGYLVNNVYLDTPGLRFYYDTKFRQETRLKPRVRYYGPEPDNFLALEVKHRHNAISWKRRRQIPADEWPGVLEVSKSERTTPSFIDLPETFEEVNHLYCTAPVLHVRYFREPYTSDVDEYGRITFDRALRYRLAHGSSELRGSDDEMTYYGDQASVQEEDSPVVLEIKTATFIPHWATDLIRRFSLVQRGYSKYCYVIDACLENGHDAMDLTL</sequence>
<dbReference type="InterPro" id="IPR042267">
    <property type="entry name" value="VTC_sf"/>
</dbReference>
<name>A0A382LKB9_9ZZZZ</name>
<dbReference type="Gene3D" id="3.20.100.30">
    <property type="entry name" value="VTC, catalytic tunnel domain"/>
    <property type="match status" value="1"/>
</dbReference>
<dbReference type="EMBL" id="UINC01087569">
    <property type="protein sequence ID" value="SVC37036.1"/>
    <property type="molecule type" value="Genomic_DNA"/>
</dbReference>
<dbReference type="GO" id="GO:0006799">
    <property type="term" value="P:polyphosphate biosynthetic process"/>
    <property type="evidence" value="ECO:0007669"/>
    <property type="project" value="UniProtKB-ARBA"/>
</dbReference>
<protein>
    <recommendedName>
        <fullName evidence="1">VTC domain-containing protein</fullName>
    </recommendedName>
</protein>
<feature type="domain" description="VTC" evidence="1">
    <location>
        <begin position="10"/>
        <end position="240"/>
    </location>
</feature>
<accession>A0A382LKB9</accession>
<dbReference type="Pfam" id="PF09359">
    <property type="entry name" value="VTC"/>
    <property type="match status" value="1"/>
</dbReference>
<dbReference type="CDD" id="cd07750">
    <property type="entry name" value="PolyPPase_VTC_like"/>
    <property type="match status" value="1"/>
</dbReference>
<dbReference type="InterPro" id="IPR018966">
    <property type="entry name" value="VTC_domain"/>
</dbReference>
<organism evidence="2">
    <name type="scientific">marine metagenome</name>
    <dbReference type="NCBI Taxonomy" id="408172"/>
    <lineage>
        <taxon>unclassified sequences</taxon>
        <taxon>metagenomes</taxon>
        <taxon>ecological metagenomes</taxon>
    </lineage>
</organism>